<evidence type="ECO:0000313" key="2">
    <source>
        <dbReference type="Proteomes" id="UP000250321"/>
    </source>
</evidence>
<name>A0A314ZEV4_PRUYE</name>
<dbReference type="Proteomes" id="UP000250321">
    <property type="component" value="Unassembled WGS sequence"/>
</dbReference>
<comment type="caution">
    <text evidence="1">The sequence shown here is derived from an EMBL/GenBank/DDBJ whole genome shotgun (WGS) entry which is preliminary data.</text>
</comment>
<evidence type="ECO:0000313" key="1">
    <source>
        <dbReference type="EMBL" id="PQQ15391.1"/>
    </source>
</evidence>
<proteinExistence type="predicted"/>
<organism evidence="1 2">
    <name type="scientific">Prunus yedoensis var. nudiflora</name>
    <dbReference type="NCBI Taxonomy" id="2094558"/>
    <lineage>
        <taxon>Eukaryota</taxon>
        <taxon>Viridiplantae</taxon>
        <taxon>Streptophyta</taxon>
        <taxon>Embryophyta</taxon>
        <taxon>Tracheophyta</taxon>
        <taxon>Spermatophyta</taxon>
        <taxon>Magnoliopsida</taxon>
        <taxon>eudicotyledons</taxon>
        <taxon>Gunneridae</taxon>
        <taxon>Pentapetalae</taxon>
        <taxon>rosids</taxon>
        <taxon>fabids</taxon>
        <taxon>Rosales</taxon>
        <taxon>Rosaceae</taxon>
        <taxon>Amygdaloideae</taxon>
        <taxon>Amygdaleae</taxon>
        <taxon>Prunus</taxon>
    </lineage>
</organism>
<reference evidence="1 2" key="1">
    <citation type="submission" date="2018-02" db="EMBL/GenBank/DDBJ databases">
        <title>Draft genome of wild Prunus yedoensis var. nudiflora.</title>
        <authorList>
            <person name="Baek S."/>
            <person name="Kim J.-H."/>
            <person name="Choi K."/>
            <person name="Kim G.-B."/>
            <person name="Cho A."/>
            <person name="Jang H."/>
            <person name="Shin C.-H."/>
            <person name="Yu H.-J."/>
            <person name="Mun J.-H."/>
        </authorList>
    </citation>
    <scope>NUCLEOTIDE SEQUENCE [LARGE SCALE GENOMIC DNA]</scope>
    <source>
        <strain evidence="2">cv. Jeju island</strain>
        <tissue evidence="1">Leaf</tissue>
    </source>
</reference>
<sequence>MPSSYNLISKSASHLQLFVKLPEISASHLQLFFKLPETSASNLQLFVKLPETSAPIMQSLEEEQSTLLGLASPLGCFGPSPR</sequence>
<keyword evidence="2" id="KW-1185">Reference proteome</keyword>
<gene>
    <name evidence="1" type="ORF">Pyn_39401</name>
</gene>
<accession>A0A314ZEV4</accession>
<dbReference type="EMBL" id="PJQY01000229">
    <property type="protein sequence ID" value="PQQ15391.1"/>
    <property type="molecule type" value="Genomic_DNA"/>
</dbReference>
<dbReference type="AlphaFoldDB" id="A0A314ZEV4"/>
<protein>
    <submittedName>
        <fullName evidence="1">Uncharacterized protein</fullName>
    </submittedName>
</protein>